<name>A0A2I0UFU6_LIMLA</name>
<keyword evidence="2" id="KW-1185">Reference proteome</keyword>
<dbReference type="AlphaFoldDB" id="A0A2I0UFU6"/>
<gene>
    <name evidence="1" type="ORF">llap_4780</name>
</gene>
<organism evidence="1 2">
    <name type="scientific">Limosa lapponica baueri</name>
    <dbReference type="NCBI Taxonomy" id="1758121"/>
    <lineage>
        <taxon>Eukaryota</taxon>
        <taxon>Metazoa</taxon>
        <taxon>Chordata</taxon>
        <taxon>Craniata</taxon>
        <taxon>Vertebrata</taxon>
        <taxon>Euteleostomi</taxon>
        <taxon>Archelosauria</taxon>
        <taxon>Archosauria</taxon>
        <taxon>Dinosauria</taxon>
        <taxon>Saurischia</taxon>
        <taxon>Theropoda</taxon>
        <taxon>Coelurosauria</taxon>
        <taxon>Aves</taxon>
        <taxon>Neognathae</taxon>
        <taxon>Neoaves</taxon>
        <taxon>Charadriiformes</taxon>
        <taxon>Scolopacidae</taxon>
        <taxon>Limosa</taxon>
    </lineage>
</organism>
<reference evidence="2" key="1">
    <citation type="submission" date="2017-11" db="EMBL/GenBank/DDBJ databases">
        <authorList>
            <person name="Lima N.C."/>
            <person name="Parody-Merino A.M."/>
            <person name="Battley P.F."/>
            <person name="Fidler A.E."/>
            <person name="Prosdocimi F."/>
        </authorList>
    </citation>
    <scope>NUCLEOTIDE SEQUENCE [LARGE SCALE GENOMIC DNA]</scope>
</reference>
<dbReference type="EMBL" id="KZ505795">
    <property type="protein sequence ID" value="PKU44911.1"/>
    <property type="molecule type" value="Genomic_DNA"/>
</dbReference>
<reference evidence="2" key="2">
    <citation type="submission" date="2017-12" db="EMBL/GenBank/DDBJ databases">
        <title>Genome sequence of the Bar-tailed Godwit (Limosa lapponica baueri).</title>
        <authorList>
            <person name="Lima N.C.B."/>
            <person name="Parody-Merino A.M."/>
            <person name="Battley P.F."/>
            <person name="Fidler A.E."/>
            <person name="Prosdocimi F."/>
        </authorList>
    </citation>
    <scope>NUCLEOTIDE SEQUENCE [LARGE SCALE GENOMIC DNA]</scope>
</reference>
<evidence type="ECO:0000313" key="1">
    <source>
        <dbReference type="EMBL" id="PKU44911.1"/>
    </source>
</evidence>
<protein>
    <submittedName>
        <fullName evidence="1">Uncharacterized protein</fullName>
    </submittedName>
</protein>
<evidence type="ECO:0000313" key="2">
    <source>
        <dbReference type="Proteomes" id="UP000233556"/>
    </source>
</evidence>
<sequence>MGPFLLLSCEALATFSDGLNQLRGDCSKGENNFPSYFQRFAILILVVLTRRIKVDLQGKMLLVRVSEGYLFHEPTHVWSDIVRVAEQTAALGLASQILQICKQSSCTGHQWFPETVPMDCKILDVRLAPWINPEGNPVGLEIKHSCVKASPKSEMHLSTNATQYCLREICKPSSASEPRLRLLEAEPNVQREPTSQLGV</sequence>
<accession>A0A2I0UFU6</accession>
<dbReference type="Proteomes" id="UP000233556">
    <property type="component" value="Unassembled WGS sequence"/>
</dbReference>
<proteinExistence type="predicted"/>